<accession>A0ABT0ET91</accession>
<dbReference type="Proteomes" id="UP001299876">
    <property type="component" value="Unassembled WGS sequence"/>
</dbReference>
<dbReference type="RefSeq" id="WP_247286593.1">
    <property type="nucleotide sequence ID" value="NZ_JAKNRW010000001.1"/>
</dbReference>
<sequence length="233" mass="25260">MNLPSQSDQTQPSKMNFIRFEVQRCIQVLFGHDKVHLPLDPRQVDAVLEPVWNEIGLDDHPSLSLITTVDANGVEHALVDHCDGDIYLAADAGGDPTCEISSGKFAGESWRVVAYDEGFPNEPYQLATSDHREAADATCRALQALLAPARVVIGLEGGLLQFACADRSASVLVMDSSFAHLNQENSGLVISSPYQGHAAEFAGEHREVTVEPEAVSTFWGQLAAQQELAPTHK</sequence>
<reference evidence="1 2" key="1">
    <citation type="submission" date="2022-02" db="EMBL/GenBank/DDBJ databases">
        <title>Comparative genomics of the first Antarctic Pseudomonas spp. capable of biotransforming 2,4,6-Trinitrotoluene.</title>
        <authorList>
            <person name="Cabrera M.A."/>
            <person name="Marquez S.L."/>
            <person name="Perez-Donoso J.M."/>
        </authorList>
    </citation>
    <scope>NUCLEOTIDE SEQUENCE [LARGE SCALE GENOMIC DNA]</scope>
    <source>
        <strain evidence="1 2">TNT19</strain>
    </source>
</reference>
<dbReference type="EMBL" id="JAKNRW010000001">
    <property type="protein sequence ID" value="MCK1788956.1"/>
    <property type="molecule type" value="Genomic_DNA"/>
</dbReference>
<protein>
    <submittedName>
        <fullName evidence="1">Uncharacterized protein</fullName>
    </submittedName>
</protein>
<proteinExistence type="predicted"/>
<evidence type="ECO:0000313" key="1">
    <source>
        <dbReference type="EMBL" id="MCK1788956.1"/>
    </source>
</evidence>
<keyword evidence="2" id="KW-1185">Reference proteome</keyword>
<comment type="caution">
    <text evidence="1">The sequence shown here is derived from an EMBL/GenBank/DDBJ whole genome shotgun (WGS) entry which is preliminary data.</text>
</comment>
<evidence type="ECO:0000313" key="2">
    <source>
        <dbReference type="Proteomes" id="UP001299876"/>
    </source>
</evidence>
<organism evidence="1 2">
    <name type="scientific">Pseudomonas violetae</name>
    <dbReference type="NCBI Taxonomy" id="2915813"/>
    <lineage>
        <taxon>Bacteria</taxon>
        <taxon>Pseudomonadati</taxon>
        <taxon>Pseudomonadota</taxon>
        <taxon>Gammaproteobacteria</taxon>
        <taxon>Pseudomonadales</taxon>
        <taxon>Pseudomonadaceae</taxon>
        <taxon>Pseudomonas</taxon>
    </lineage>
</organism>
<name>A0ABT0ET91_9PSED</name>
<gene>
    <name evidence="1" type="ORF">L9059_01885</name>
</gene>